<evidence type="ECO:0000313" key="3">
    <source>
        <dbReference type="Proteomes" id="UP000050863"/>
    </source>
</evidence>
<comment type="caution">
    <text evidence="2">The sequence shown here is derived from an EMBL/GenBank/DDBJ whole genome shotgun (WGS) entry which is preliminary data.</text>
</comment>
<dbReference type="PANTHER" id="PTHR31299">
    <property type="entry name" value="ESTERASE, PUTATIVE (AFU_ORTHOLOGUE AFUA_1G05850)-RELATED"/>
    <property type="match status" value="1"/>
</dbReference>
<evidence type="ECO:0000259" key="1">
    <source>
        <dbReference type="Pfam" id="PF00156"/>
    </source>
</evidence>
<dbReference type="Pfam" id="PF00156">
    <property type="entry name" value="Pribosyltran"/>
    <property type="match status" value="1"/>
</dbReference>
<dbReference type="Gene3D" id="3.30.1870.10">
    <property type="entry name" value="EreA-like, domain 2"/>
    <property type="match status" value="1"/>
</dbReference>
<gene>
    <name evidence="2" type="ORF">CQ12_00530</name>
</gene>
<dbReference type="GO" id="GO:0046677">
    <property type="term" value="P:response to antibiotic"/>
    <property type="evidence" value="ECO:0007669"/>
    <property type="project" value="InterPro"/>
</dbReference>
<accession>A0A0R3LHU6</accession>
<keyword evidence="3" id="KW-1185">Reference proteome</keyword>
<reference evidence="2 3" key="1">
    <citation type="submission" date="2014-03" db="EMBL/GenBank/DDBJ databases">
        <title>Bradyrhizobium valentinum sp. nov., isolated from effective nodules of Lupinus mariae-josephae, a lupine endemic of basic-lime soils in Eastern Spain.</title>
        <authorList>
            <person name="Duran D."/>
            <person name="Rey L."/>
            <person name="Navarro A."/>
            <person name="Busquets A."/>
            <person name="Imperial J."/>
            <person name="Ruiz-Argueso T."/>
        </authorList>
    </citation>
    <scope>NUCLEOTIDE SEQUENCE [LARGE SCALE GENOMIC DNA]</scope>
    <source>
        <strain evidence="2 3">PAC68</strain>
    </source>
</reference>
<protein>
    <recommendedName>
        <fullName evidence="1">Phosphoribosyltransferase domain-containing protein</fullName>
    </recommendedName>
</protein>
<dbReference type="Pfam" id="PF05139">
    <property type="entry name" value="Erythro_esteras"/>
    <property type="match status" value="1"/>
</dbReference>
<dbReference type="Proteomes" id="UP000050863">
    <property type="component" value="Unassembled WGS sequence"/>
</dbReference>
<dbReference type="CDD" id="cd06223">
    <property type="entry name" value="PRTases_typeI"/>
    <property type="match status" value="1"/>
</dbReference>
<dbReference type="EMBL" id="LLXZ01000102">
    <property type="protein sequence ID" value="KRR07313.1"/>
    <property type="molecule type" value="Genomic_DNA"/>
</dbReference>
<dbReference type="InterPro" id="IPR029057">
    <property type="entry name" value="PRTase-like"/>
</dbReference>
<dbReference type="STRING" id="280332.CQ12_00530"/>
<evidence type="ECO:0000313" key="2">
    <source>
        <dbReference type="EMBL" id="KRR07313.1"/>
    </source>
</evidence>
<dbReference type="Gene3D" id="3.30.1310.20">
    <property type="entry name" value="PRTase-like"/>
    <property type="match status" value="1"/>
</dbReference>
<dbReference type="SUPFAM" id="SSF159501">
    <property type="entry name" value="EreA/ChaN-like"/>
    <property type="match status" value="1"/>
</dbReference>
<proteinExistence type="predicted"/>
<dbReference type="Gene3D" id="1.20.1440.30">
    <property type="entry name" value="Biosynthetic Protein domain"/>
    <property type="match status" value="1"/>
</dbReference>
<sequence>MMPGLFLDRRDAGRRLVEKIAGYSHRPDVLVLALPRGGVPVAYEVARALNAPLDVFVVRKLGVPGYEELAMGAVATGGVRVLNNEIIEALGIPAPIIDAVTARERQELARRERLYRGSRPQPDVRGRTVILVDDGLATGATMYAAIEALRQQGPARIVVAVPTASPDTCEEMKRRADEVVCAITPEPFHAVGRWYQEFSQTTDEEVRELLARQSKSDAEAALSPAADDVVVNALRETAYPLVGSVRDYDPLIGRIGEARFALLGEASHGTHEFYRERAEITKRLIIERKFTAVAVEADWPDAYRLNRYVRGAGDDVDAVDALADFRRFPTWMWRNAVVVEFIEWLRAHNDGLPPGVEKVGFYGLDLYSLHASMKAVLRYLEKVDPEAAIQARERYACFDHAGEDTQAYGLMTRLNLSRSCEEEVVNQLLELQRRAADRMRRGGALDDHLFYAEQNARLVKNAEAYYRSVFLEAVSSWNLRDRHMAETLDALVSYLDRKAGRAKIAVWEHNSHLGDARATEMGRRGELNVGQLTREKYADDAVLIGFTTHRGTVTAASDWGGSAERKRVRPALAGSYEALFHASGRDRFLLIMDDSDLAVRQLGVPRLERAIGVIYRPETERQSHYFQARLPDQFDAVVHFDETFAVKPLETTEVWEAGALPETFPFAV</sequence>
<dbReference type="Gene3D" id="3.40.50.2020">
    <property type="match status" value="1"/>
</dbReference>
<feature type="domain" description="Phosphoribosyltransferase" evidence="1">
    <location>
        <begin position="73"/>
        <end position="179"/>
    </location>
</feature>
<dbReference type="InterPro" id="IPR052036">
    <property type="entry name" value="Hydrolase/PRTase-associated"/>
</dbReference>
<dbReference type="InterPro" id="IPR000836">
    <property type="entry name" value="PRTase_dom"/>
</dbReference>
<dbReference type="Gene3D" id="3.40.1660.10">
    <property type="entry name" value="EreA-like (biosynthetic domain)"/>
    <property type="match status" value="1"/>
</dbReference>
<name>A0A0R3LHU6_9BRAD</name>
<dbReference type="OrthoDB" id="9810066at2"/>
<organism evidence="2 3">
    <name type="scientific">Bradyrhizobium jicamae</name>
    <dbReference type="NCBI Taxonomy" id="280332"/>
    <lineage>
        <taxon>Bacteria</taxon>
        <taxon>Pseudomonadati</taxon>
        <taxon>Pseudomonadota</taxon>
        <taxon>Alphaproteobacteria</taxon>
        <taxon>Hyphomicrobiales</taxon>
        <taxon>Nitrobacteraceae</taxon>
        <taxon>Bradyrhizobium</taxon>
    </lineage>
</organism>
<dbReference type="SUPFAM" id="SSF53271">
    <property type="entry name" value="PRTase-like"/>
    <property type="match status" value="1"/>
</dbReference>
<dbReference type="AlphaFoldDB" id="A0A0R3LHU6"/>
<dbReference type="InterPro" id="IPR007815">
    <property type="entry name" value="Emycin_Estase"/>
</dbReference>
<dbReference type="PANTHER" id="PTHR31299:SF0">
    <property type="entry name" value="ESTERASE, PUTATIVE (AFU_ORTHOLOGUE AFUA_1G05850)-RELATED"/>
    <property type="match status" value="1"/>
</dbReference>
<dbReference type="CDD" id="cd14728">
    <property type="entry name" value="Ere-like"/>
    <property type="match status" value="1"/>
</dbReference>